<reference evidence="10 11" key="1">
    <citation type="submission" date="2016-10" db="EMBL/GenBank/DDBJ databases">
        <authorList>
            <person name="de Groot N.N."/>
        </authorList>
    </citation>
    <scope>NUCLEOTIDE SEQUENCE [LARGE SCALE GENOMIC DNA]</scope>
    <source>
        <strain evidence="10 11">DSM 18684</strain>
    </source>
</reference>
<keyword evidence="11" id="KW-1185">Reference proteome</keyword>
<feature type="transmembrane region" description="Helical" evidence="8">
    <location>
        <begin position="315"/>
        <end position="333"/>
    </location>
</feature>
<feature type="transmembrane region" description="Helical" evidence="8">
    <location>
        <begin position="147"/>
        <end position="178"/>
    </location>
</feature>
<name>A0A1I2TN31_9SPHI</name>
<evidence type="ECO:0000256" key="6">
    <source>
        <dbReference type="ARBA" id="ARBA00022989"/>
    </source>
</evidence>
<gene>
    <name evidence="10" type="ORF">SAMN04489864_101500</name>
</gene>
<evidence type="ECO:0000256" key="7">
    <source>
        <dbReference type="ARBA" id="ARBA00023136"/>
    </source>
</evidence>
<comment type="subcellular location">
    <subcellularLocation>
        <location evidence="1">Cell membrane</location>
        <topology evidence="1">Multi-pass membrane protein</topology>
    </subcellularLocation>
</comment>
<dbReference type="AlphaFoldDB" id="A0A1I2TN31"/>
<dbReference type="EMBL" id="FOPP01000001">
    <property type="protein sequence ID" value="SFG66322.1"/>
    <property type="molecule type" value="Genomic_DNA"/>
</dbReference>
<dbReference type="GO" id="GO:0009103">
    <property type="term" value="P:lipopolysaccharide biosynthetic process"/>
    <property type="evidence" value="ECO:0007669"/>
    <property type="project" value="UniProtKB-ARBA"/>
</dbReference>
<feature type="transmembrane region" description="Helical" evidence="8">
    <location>
        <begin position="240"/>
        <end position="259"/>
    </location>
</feature>
<dbReference type="InterPro" id="IPR050297">
    <property type="entry name" value="LipidA_mod_glycosyltrf_83"/>
</dbReference>
<evidence type="ECO:0000259" key="9">
    <source>
        <dbReference type="Pfam" id="PF13231"/>
    </source>
</evidence>
<protein>
    <submittedName>
        <fullName evidence="10">Dolichyl-phosphate-mannose-protein mannosyltransferase</fullName>
    </submittedName>
</protein>
<feature type="transmembrane region" description="Helical" evidence="8">
    <location>
        <begin position="96"/>
        <end position="115"/>
    </location>
</feature>
<dbReference type="PANTHER" id="PTHR33908">
    <property type="entry name" value="MANNOSYLTRANSFERASE YKCB-RELATED"/>
    <property type="match status" value="1"/>
</dbReference>
<dbReference type="Proteomes" id="UP000199666">
    <property type="component" value="Unassembled WGS sequence"/>
</dbReference>
<evidence type="ECO:0000256" key="1">
    <source>
        <dbReference type="ARBA" id="ARBA00004651"/>
    </source>
</evidence>
<dbReference type="PANTHER" id="PTHR33908:SF11">
    <property type="entry name" value="MEMBRANE PROTEIN"/>
    <property type="match status" value="1"/>
</dbReference>
<feature type="transmembrane region" description="Helical" evidence="8">
    <location>
        <begin position="69"/>
        <end position="90"/>
    </location>
</feature>
<keyword evidence="4 10" id="KW-0808">Transferase</keyword>
<dbReference type="STRING" id="414048.SAMN04489864_101500"/>
<keyword evidence="2" id="KW-1003">Cell membrane</keyword>
<evidence type="ECO:0000313" key="11">
    <source>
        <dbReference type="Proteomes" id="UP000199666"/>
    </source>
</evidence>
<keyword evidence="5 8" id="KW-0812">Transmembrane</keyword>
<evidence type="ECO:0000256" key="3">
    <source>
        <dbReference type="ARBA" id="ARBA00022676"/>
    </source>
</evidence>
<evidence type="ECO:0000256" key="8">
    <source>
        <dbReference type="SAM" id="Phobius"/>
    </source>
</evidence>
<keyword evidence="6 8" id="KW-1133">Transmembrane helix</keyword>
<dbReference type="RefSeq" id="WP_090991965.1">
    <property type="nucleotide sequence ID" value="NZ_FOPP01000001.1"/>
</dbReference>
<feature type="transmembrane region" description="Helical" evidence="8">
    <location>
        <begin position="289"/>
        <end position="308"/>
    </location>
</feature>
<feature type="transmembrane region" description="Helical" evidence="8">
    <location>
        <begin position="266"/>
        <end position="283"/>
    </location>
</feature>
<evidence type="ECO:0000256" key="2">
    <source>
        <dbReference type="ARBA" id="ARBA00022475"/>
    </source>
</evidence>
<feature type="transmembrane region" description="Helical" evidence="8">
    <location>
        <begin position="190"/>
        <end position="209"/>
    </location>
</feature>
<sequence length="499" mass="58126">MKKATLILFAFIITKFILQYLVIHPIYDLQRDEYLHLDQAKHLAWGYHSIPPVTSWISWLILKLGNSYFWVKFFPALFGALTILVVWKTVETLKGSLYACILTAIALTFSSLLRINMLYQPNSLDILSWTLVYFTFIKFIQTEKYKWLYFTAICFAIGFLNKYNIVFCLLGLLPAVLLTTYRKVFTNPKFYLALLIGIILISPNLIWQFQNDFPVFQHMKELSETQLVHVNRMDFVVDQVMFFLSSLLIIIAGFISLFAYKPFKPYRFLFWALSFTLAIFIYLKAKGYYALGLYPIFFSFGAVYLSHLLQHGWKLYLRLIPIAIILLLFIPLLDRALPLKTPEEYFKSGRQHTWEDGKKHPISQDFADMLGWKELAAKVDSLYNTISDKKTVLILCDNYGQAGAINYYTKFKGLIADSFTNDYINWVKLDHKIETVIRIKDVGNTDFTRDYALFKNVIRIGEIDNKFARERGTQIILLTEPKLDLAQLLRKEKAAGNLQ</sequence>
<organism evidence="10 11">
    <name type="scientific">Pedobacter insulae</name>
    <dbReference type="NCBI Taxonomy" id="414048"/>
    <lineage>
        <taxon>Bacteria</taxon>
        <taxon>Pseudomonadati</taxon>
        <taxon>Bacteroidota</taxon>
        <taxon>Sphingobacteriia</taxon>
        <taxon>Sphingobacteriales</taxon>
        <taxon>Sphingobacteriaceae</taxon>
        <taxon>Pedobacter</taxon>
    </lineage>
</organism>
<evidence type="ECO:0000313" key="10">
    <source>
        <dbReference type="EMBL" id="SFG66322.1"/>
    </source>
</evidence>
<evidence type="ECO:0000256" key="4">
    <source>
        <dbReference type="ARBA" id="ARBA00022679"/>
    </source>
</evidence>
<accession>A0A1I2TN31</accession>
<keyword evidence="3 10" id="KW-0328">Glycosyltransferase</keyword>
<feature type="domain" description="Glycosyltransferase RgtA/B/C/D-like" evidence="9">
    <location>
        <begin position="51"/>
        <end position="207"/>
    </location>
</feature>
<keyword evidence="7 8" id="KW-0472">Membrane</keyword>
<evidence type="ECO:0000256" key="5">
    <source>
        <dbReference type="ARBA" id="ARBA00022692"/>
    </source>
</evidence>
<dbReference type="Pfam" id="PF13231">
    <property type="entry name" value="PMT_2"/>
    <property type="match status" value="1"/>
</dbReference>
<dbReference type="GO" id="GO:0005886">
    <property type="term" value="C:plasma membrane"/>
    <property type="evidence" value="ECO:0007669"/>
    <property type="project" value="UniProtKB-SubCell"/>
</dbReference>
<dbReference type="InterPro" id="IPR038731">
    <property type="entry name" value="RgtA/B/C-like"/>
</dbReference>
<dbReference type="OrthoDB" id="9813729at2"/>
<dbReference type="GO" id="GO:0016763">
    <property type="term" value="F:pentosyltransferase activity"/>
    <property type="evidence" value="ECO:0007669"/>
    <property type="project" value="TreeGrafter"/>
</dbReference>
<proteinExistence type="predicted"/>